<reference evidence="1 2" key="1">
    <citation type="submission" date="2018-07" db="EMBL/GenBank/DDBJ databases">
        <title>Genome sequencing of Moraxellaceae gen. HYN0046.</title>
        <authorList>
            <person name="Kim M."/>
            <person name="Yi H."/>
        </authorList>
    </citation>
    <scope>NUCLEOTIDE SEQUENCE [LARGE SCALE GENOMIC DNA]</scope>
    <source>
        <strain evidence="1 2">HYN0046</strain>
    </source>
</reference>
<evidence type="ECO:0000313" key="1">
    <source>
        <dbReference type="EMBL" id="AXI03719.1"/>
    </source>
</evidence>
<dbReference type="RefSeq" id="WP_114899827.1">
    <property type="nucleotide sequence ID" value="NZ_CP031222.1"/>
</dbReference>
<protein>
    <recommendedName>
        <fullName evidence="3">DUF697 domain-containing protein</fullName>
    </recommendedName>
</protein>
<dbReference type="AlphaFoldDB" id="A0A345P8W0"/>
<proteinExistence type="predicted"/>
<dbReference type="KEGG" id="mbah:HYN46_13285"/>
<sequence length="175" mass="19375">MKLDKLPGQIDPSLDLDQVRREAKAMVKKRAYISAGVSAVPVPFLDVMVDAGLLTQLIPEINVMFGLAAERMPAFDLETREVHWNEMRARGLEFAGLVATRGVVRMSIQGMATRILSKQVIKFIPLGGQIVAATMGYYVMKKIATDHINECYDLAKGLQNKQSEKVVAGRTKKTK</sequence>
<dbReference type="Proteomes" id="UP000253940">
    <property type="component" value="Chromosome"/>
</dbReference>
<evidence type="ECO:0000313" key="2">
    <source>
        <dbReference type="Proteomes" id="UP000253940"/>
    </source>
</evidence>
<keyword evidence="2" id="KW-1185">Reference proteome</keyword>
<organism evidence="1 2">
    <name type="scientific">Aquirhabdus parva</name>
    <dbReference type="NCBI Taxonomy" id="2283318"/>
    <lineage>
        <taxon>Bacteria</taxon>
        <taxon>Pseudomonadati</taxon>
        <taxon>Pseudomonadota</taxon>
        <taxon>Gammaproteobacteria</taxon>
        <taxon>Moraxellales</taxon>
        <taxon>Moraxellaceae</taxon>
        <taxon>Aquirhabdus</taxon>
    </lineage>
</organism>
<name>A0A345P8W0_9GAMM</name>
<dbReference type="OrthoDB" id="2646363at2"/>
<evidence type="ECO:0008006" key="3">
    <source>
        <dbReference type="Google" id="ProtNLM"/>
    </source>
</evidence>
<gene>
    <name evidence="1" type="ORF">HYN46_13285</name>
</gene>
<dbReference type="EMBL" id="CP031222">
    <property type="protein sequence ID" value="AXI03719.1"/>
    <property type="molecule type" value="Genomic_DNA"/>
</dbReference>
<accession>A0A345P8W0</accession>